<dbReference type="AlphaFoldDB" id="A0A8J3J4N0"/>
<gene>
    <name evidence="4" type="ORF">Aru02nite_49820</name>
</gene>
<keyword evidence="5" id="KW-1185">Reference proteome</keyword>
<comment type="caution">
    <text evidence="4">The sequence shown here is derived from an EMBL/GenBank/DDBJ whole genome shotgun (WGS) entry which is preliminary data.</text>
</comment>
<keyword evidence="2" id="KW-0012">Acyltransferase</keyword>
<protein>
    <recommendedName>
        <fullName evidence="3">N-acetyltransferase domain-containing protein</fullName>
    </recommendedName>
</protein>
<dbReference type="InterPro" id="IPR050832">
    <property type="entry name" value="Bact_Acetyltransf"/>
</dbReference>
<dbReference type="Proteomes" id="UP000612808">
    <property type="component" value="Unassembled WGS sequence"/>
</dbReference>
<proteinExistence type="predicted"/>
<dbReference type="PANTHER" id="PTHR43877">
    <property type="entry name" value="AMINOALKYLPHOSPHONATE N-ACETYLTRANSFERASE-RELATED-RELATED"/>
    <property type="match status" value="1"/>
</dbReference>
<dbReference type="Gene3D" id="3.40.630.30">
    <property type="match status" value="1"/>
</dbReference>
<evidence type="ECO:0000259" key="3">
    <source>
        <dbReference type="PROSITE" id="PS51186"/>
    </source>
</evidence>
<accession>A0A8J3J4N0</accession>
<evidence type="ECO:0000256" key="2">
    <source>
        <dbReference type="ARBA" id="ARBA00023315"/>
    </source>
</evidence>
<feature type="domain" description="N-acetyltransferase" evidence="3">
    <location>
        <begin position="161"/>
        <end position="303"/>
    </location>
</feature>
<organism evidence="4 5">
    <name type="scientific">Actinocatenispora rupis</name>
    <dbReference type="NCBI Taxonomy" id="519421"/>
    <lineage>
        <taxon>Bacteria</taxon>
        <taxon>Bacillati</taxon>
        <taxon>Actinomycetota</taxon>
        <taxon>Actinomycetes</taxon>
        <taxon>Micromonosporales</taxon>
        <taxon>Micromonosporaceae</taxon>
        <taxon>Actinocatenispora</taxon>
    </lineage>
</organism>
<reference evidence="4" key="1">
    <citation type="submission" date="2021-01" db="EMBL/GenBank/DDBJ databases">
        <title>Whole genome shotgun sequence of Actinocatenispora rupis NBRC 107355.</title>
        <authorList>
            <person name="Komaki H."/>
            <person name="Tamura T."/>
        </authorList>
    </citation>
    <scope>NUCLEOTIDE SEQUENCE</scope>
    <source>
        <strain evidence="4">NBRC 107355</strain>
    </source>
</reference>
<dbReference type="GO" id="GO:0016747">
    <property type="term" value="F:acyltransferase activity, transferring groups other than amino-acyl groups"/>
    <property type="evidence" value="ECO:0007669"/>
    <property type="project" value="InterPro"/>
</dbReference>
<name>A0A8J3J4N0_9ACTN</name>
<sequence>MSGLVPHLPDGYRSRPATAADVPGIQALVAAAERALHGRVQTDTDTVAADLARPGLDPTTDTLLVYDRDGVLAGRAWVNRRSEVDVHPDHRGRGLGGTLLDWVDARARDAGAGQVVQTVPDDDAAAVALVTSRGYVPMVTAWLLGIALPTEPSVPEAPDGVTVRHYRDGDGPDVHRLTEDAFDEWQQRRRSYDEWALTTVARETFAPTLSPLAYAGTDLIGAVLSLDVPDDDEGYVERVAVRRDHRNRGVARLLLRHAFRDVWRTGRRGCTLWTHSDTGARALYERVGMTVRRSATVYRRTLTP</sequence>
<feature type="domain" description="N-acetyltransferase" evidence="3">
    <location>
        <begin position="12"/>
        <end position="155"/>
    </location>
</feature>
<dbReference type="EMBL" id="BOMB01000029">
    <property type="protein sequence ID" value="GID14093.1"/>
    <property type="molecule type" value="Genomic_DNA"/>
</dbReference>
<evidence type="ECO:0000313" key="5">
    <source>
        <dbReference type="Proteomes" id="UP000612808"/>
    </source>
</evidence>
<dbReference type="RefSeq" id="WP_239076928.1">
    <property type="nucleotide sequence ID" value="NZ_BAAAZM010000001.1"/>
</dbReference>
<evidence type="ECO:0000256" key="1">
    <source>
        <dbReference type="ARBA" id="ARBA00022679"/>
    </source>
</evidence>
<dbReference type="Pfam" id="PF00583">
    <property type="entry name" value="Acetyltransf_1"/>
    <property type="match status" value="2"/>
</dbReference>
<dbReference type="CDD" id="cd04301">
    <property type="entry name" value="NAT_SF"/>
    <property type="match status" value="2"/>
</dbReference>
<dbReference type="SUPFAM" id="SSF55729">
    <property type="entry name" value="Acyl-CoA N-acyltransferases (Nat)"/>
    <property type="match status" value="2"/>
</dbReference>
<keyword evidence="1" id="KW-0808">Transferase</keyword>
<evidence type="ECO:0000313" key="4">
    <source>
        <dbReference type="EMBL" id="GID14093.1"/>
    </source>
</evidence>
<dbReference type="PROSITE" id="PS51186">
    <property type="entry name" value="GNAT"/>
    <property type="match status" value="2"/>
</dbReference>
<dbReference type="InterPro" id="IPR000182">
    <property type="entry name" value="GNAT_dom"/>
</dbReference>
<dbReference type="InterPro" id="IPR016181">
    <property type="entry name" value="Acyl_CoA_acyltransferase"/>
</dbReference>